<dbReference type="CDD" id="cd00229">
    <property type="entry name" value="SGNH_hydrolase"/>
    <property type="match status" value="1"/>
</dbReference>
<gene>
    <name evidence="1" type="ORF">ACJMK2_023680</name>
</gene>
<dbReference type="Proteomes" id="UP001634394">
    <property type="component" value="Unassembled WGS sequence"/>
</dbReference>
<evidence type="ECO:0008006" key="3">
    <source>
        <dbReference type="Google" id="ProtNLM"/>
    </source>
</evidence>
<dbReference type="SUPFAM" id="SSF52266">
    <property type="entry name" value="SGNH hydrolase"/>
    <property type="match status" value="1"/>
</dbReference>
<reference evidence="1 2" key="1">
    <citation type="submission" date="2024-11" db="EMBL/GenBank/DDBJ databases">
        <title>Chromosome-level genome assembly of the freshwater bivalve Anodonta woodiana.</title>
        <authorList>
            <person name="Chen X."/>
        </authorList>
    </citation>
    <scope>NUCLEOTIDE SEQUENCE [LARGE SCALE GENOMIC DNA]</scope>
    <source>
        <strain evidence="1">MN2024</strain>
        <tissue evidence="1">Gills</tissue>
    </source>
</reference>
<dbReference type="Gene3D" id="3.40.50.1110">
    <property type="entry name" value="SGNH hydrolase"/>
    <property type="match status" value="1"/>
</dbReference>
<comment type="caution">
    <text evidence="1">The sequence shown here is derived from an EMBL/GenBank/DDBJ whole genome shotgun (WGS) entry which is preliminary data.</text>
</comment>
<accession>A0ABD3T513</accession>
<proteinExistence type="predicted"/>
<dbReference type="EMBL" id="JBJQND010000019">
    <property type="protein sequence ID" value="KAL3831996.1"/>
    <property type="molecule type" value="Genomic_DNA"/>
</dbReference>
<sequence>MRHDMNEVRLRRPDIVVLIIGENDVNADTSPEVIAHKIIALGTLLHKKYSVKHVVLCQLMPRFPATLRRVGVSKIHNRNSVATDKNYKDMYCQIAKEVNDIVRSEVSAYPYLTFWDHNSKFAFDRPQVREKFRSDGIHLSPKGQWYLYKSLRGALLNACHKISHKH</sequence>
<evidence type="ECO:0000313" key="2">
    <source>
        <dbReference type="Proteomes" id="UP001634394"/>
    </source>
</evidence>
<dbReference type="InterPro" id="IPR036514">
    <property type="entry name" value="SGNH_hydro_sf"/>
</dbReference>
<dbReference type="AlphaFoldDB" id="A0ABD3T513"/>
<name>A0ABD3T513_SINWO</name>
<keyword evidence="2" id="KW-1185">Reference proteome</keyword>
<evidence type="ECO:0000313" key="1">
    <source>
        <dbReference type="EMBL" id="KAL3831996.1"/>
    </source>
</evidence>
<organism evidence="1 2">
    <name type="scientific">Sinanodonta woodiana</name>
    <name type="common">Chinese pond mussel</name>
    <name type="synonym">Anodonta woodiana</name>
    <dbReference type="NCBI Taxonomy" id="1069815"/>
    <lineage>
        <taxon>Eukaryota</taxon>
        <taxon>Metazoa</taxon>
        <taxon>Spiralia</taxon>
        <taxon>Lophotrochozoa</taxon>
        <taxon>Mollusca</taxon>
        <taxon>Bivalvia</taxon>
        <taxon>Autobranchia</taxon>
        <taxon>Heteroconchia</taxon>
        <taxon>Palaeoheterodonta</taxon>
        <taxon>Unionida</taxon>
        <taxon>Unionoidea</taxon>
        <taxon>Unionidae</taxon>
        <taxon>Unioninae</taxon>
        <taxon>Sinanodonta</taxon>
    </lineage>
</organism>
<protein>
    <recommendedName>
        <fullName evidence="3">SGNH hydrolase-type esterase domain-containing protein</fullName>
    </recommendedName>
</protein>